<evidence type="ECO:0000256" key="6">
    <source>
        <dbReference type="SAM" id="MobiDB-lite"/>
    </source>
</evidence>
<evidence type="ECO:0000256" key="1">
    <source>
        <dbReference type="ARBA" id="ARBA00004651"/>
    </source>
</evidence>
<dbReference type="PANTHER" id="PTHR23513:SF11">
    <property type="entry name" value="STAPHYLOFERRIN A TRANSPORTER"/>
    <property type="match status" value="1"/>
</dbReference>
<evidence type="ECO:0000256" key="5">
    <source>
        <dbReference type="ARBA" id="ARBA00023136"/>
    </source>
</evidence>
<dbReference type="Proteomes" id="UP000019150">
    <property type="component" value="Chromosome"/>
</dbReference>
<sequence length="3994" mass="431755">MDDSLFSRVVELRNTFESLPDMVRRPIEMVVFGGELPRADISALRRMAAELRAHCEELDGQSRDIKALLAQEDSVGELANQLLKALHSYEKGAAQLGGDVGTLADQAQAAANDAEKWLCVMFTFGIQLAWRIFSMVTSAMATGPAGVTAAAPTVDIMLVEGRGEVTAMRAALVGAIEEGAAKAAARLTAPGALRFATMLAKAAALPAAVDAGVQALQVATGDRTADIIGSDGSNPTGIDLKSIEVAALSGAGGAVGGMVAGKFAPMVFPRIGSSRLAMGLVHGTVGAISGLGAASLVAGWPQHYDQMLAPLLNGAFAGGVYSRSGAPTRTVDGGPFTPPDAFSAGHDAQAATPRRPVAVSAESKRVWEDAQKAWGPTAETTKTTGERGAARAEVEVETPAAEPHSRGEQGASVAPDRAGGRWPGEQARPASSDAAAARSGAHSETAAPVDRSSADKPVAAGKTTAPRSVDAVGETSPPPKLPAGTAPRPVGEVHEKTGVPSEHRPPQKTAHIPSGEHVAVADRAGNETSARPHPVAEGEAGSSGAREEHKSSGSEDRATAQRDSTAEPPGQESHEGSGRTEADGAETPAADQHSLSARDELSAAAADHDNLAEAAGVPRSARDMAVDLLIDFNQANADHVPENQRLSNLSDEALTAGLHGGDEHQSLLATMEIIRRGTISEKVPGGMVLRVEQAEAFYAMKSRPVEMKPGEGKSLVFMTAAIQRAVRHDSVLLVTTTDGLANREAVTYRKLLTGDDTEFADTHNLLSKYGIDVFRADQGEAGFGPITKGRPAIVVATGETVGHLCNAGKEPPRHALIDEMDGIIDRGEKQFLRSEGVEDPAPPETATEVFGAHDFLMKALADGTLSHEDFGLRRIAEHIDVHADGTPEYMYWYDGQPELTPGGRAKVEALPDGARWLEGMGASRLEAAAQGEFLVRNGVHYRMGAGKIVIIDQAEHSPQRNPKTSSESRWSAEPGKASLAQAIEAKEFRAAEARNESAEQHRVVVRADPTSAARIDSVQIYRVGRFFDEVTGASGTLTDLNPVLEKIYGLQEVHEVPRSRTQRLVEGQPDVVESTYLKLRTIAEYANEVRADGEGRFQQIQCHRDDLVARQVKALERAGVPREAIEAVDTERIIGWGADWEAQLQKVFDSAGEQGKILVINGQGRRGVDMSMSDAVKSKGGMHVWMTEAPEQSYIYEQGKNRTARNGERGSSQVVMSPQDGLIRNAMHLRGVRETVVLYETAVAAHTADPTPHNHEAVLAARQAVRDLVPELQQRALRHATAEFIRHHAGSTGNLTLTLAEADTGLYDQPDFTRPDEPTDQAARLAGLLGIPAPAVANQITELERNGATDPVHELLNRAGIAPATAEALRQHVGATAPAKARERAGLSDVDALIEMMPLRNRLADERGVPIADISGAEGMRVLDPLLTEARDALSAALGYPTASITPVIARDILGEVVADHLTATNTGQFAVGNDIDSAAAVSGPMSLDAENADTTDVTAAADADIVAAASQYLSTAALLDLVVQIHRRSPNSCVSNAVTGMRVLCPNNARRFEMPATRLRGHGRDVVREVFGAGLEKAESLEQVAESLKSRPGGISVLVYKWKDTRATGSADADDYMVLLVNDSDTVGEPNLVVVDLAVSRDGDTANDYGPKDLRNRRTLLNKAVGLDEWRREQKKFTDRMPVEKRLFETIEFDRDGNLVARRDAPAAETLPPPQRTSVPQALVDEINAAGAAQPVGSRPSENAADPPPSTPTQYTVREAGTVAGRYDTGAAGPASETPWRRRRSAAAHRTEKPAGTMPHALGKRETNPVRSRLDEHLTHSNIEEAVAVLRKEFAHKVFPWVRHNTQSPEVAREIFETACRRAIRDIGRIGDQDLEQWLVVNARELVSQHGAGTLSVATEPGRSAAAQPEVSTADLVAALRRSRIVQHLPPVVRVALGRDRETLQAVIDELAAGPRRLLELRFGLGMSVERTAEALGRTEGAVRTAQRGAFLRIARLLEERAGNQPFEVVLEALVHDLDAFTRCLTQLGPEQRAAVEGRLLRNVPTQELVKAYGPNHYATYYRAVRRLSGLLLDDVQARPGVVADRELVQRTSVPRAQAATAAQTGLPAFEMREIRANRAVAAHLRAGAPARRLPDFHPIPDPDSDLFGDLGTPARSGWLEARKASVALPVVNVTGGGHGRRKVDNEERLPEPRSSSLWRLLRNRPDIALRSSGQIGSELGTLLMESMMPYYVLSTAGPDAASWVRLIGTLPYLGGPIIAGIVAEHKPARPTMAAGEGLVILGTATQIFAITTGVGAVPLTMSLATAAMSAGAIFYGQASSKVFREMFGEENDEEFARFNNLQGYLPRIITGFGPMVATTAPLLAPVVNGISSAWNLATMRGMPTTSTTPLPSGKDLGNQVLKSAGEGFRALRRHILDITVNHLLTNFALGGESIYLSLEISNSPMPEWQKFAILTAMPLGSLLGGRIPTKLREKLDINTVLTAHIAGMAGVGLAEALTDNVAAVAPFWVAAWATLGAGNVSVGKYRNQKIPGDVYARASSVYEMVGRLASPLGGLAVGAGLLNLGMGPAQWISAGALTALTSGLVIRNVAKRRAAEPVAPPGLEVIRNCAIQVARVHRALGYDTGPEPDSADRRWNANDNWRITEESLGNQLRPFDTSGRSPVHEAAEIIANPKNKIDSAAVVVDGHIHYVVAVEGENGTETLIFDTLVEDADTVHVRNISGDENGENAWTASYDEFGNAFAAFWTSANGRPEPVGMGRGRLLQPTWFSNNGNLEPAFRPIMALRHRTHPVKLLGSLATEHDGHFEDLDPKEPIYVQANEELIAEFPALRHVLAPSDYRALGSDRGVVMPREVADALHDMAVRYGQRLEGTYKTVHLFSRYAILTEKDSSAIKRDLSVWPEIELHATSTRVAERMAVPPRVLLPRVLHIERDAQGKILWVIQERMEGSPVKGFDAHDIVPAIKEYRRILRAIPVMRKRELEVAEQAPPGVLLIPEDHPESGDTEGFYRMLMDHTEKVYQHYNNPEDPAMEPYRAMFRELHFPRSITEGLDPFIEDLRSSPFYVLSGDITKENVWRTHRGMVIGDPLGIYGPEAYESAVTMHRSPGNRSSLDTPITRETAAFLALLDVARALNDTLNLVQEAMSPEPDYDKLYDAARYINSGLGNANLAWGVGVTFPASPDEIARSALLQRVLRDVRAVVSDDKLANTIAAEAFARMDSTPGAVIAYALDLAANRSSETTDAERKGTSTPAPTPWQSRGGGLSTPDGGVEHFVPNPGLDELCAPSAKRTRRGAMPMHGEIPEGAIAFHHRPGGTPWSGNPQRRQKEPEPQHSGTGPGHHADNDSQLPATPPADLPSYDAETARGIKRALAWEIFDTYHIDVLGLEKLSVAGALTVRNAIIDQYDEIFELYKHGITLDSSLAERKPLLEALRAPSSFRIDVLAVASIHSNLDGLATQLKIVPDLRLFILNEVFFKERYGQESFAAADNGFIHHPTGNALYTAVRHEIAHLMDPKGRSDDRQQKLESFEAKAFGYLLTYFDCLKNTERSRQNGELGHWTENDSKILGEFPSIPADTSFEDWLNQLDGYSRIKKTTHPNDPLYEAFRHWLNQPKNKPGFDIDMSELDRTYPNGDIPLPEVFARWWEKISVDPSQQALLLTDLSRHKQATRSQNSEPPPRFGSREVFNPIEALAEANLAFGRSAPADFTDPAYALQALLRGLSPVEVWRDAARRNEVARRRAADHGAIPAPSKSHPVVAADGPAARLARAWRASPEPDQQAIRAEPGSFQVPPGKPFVYDELARLVDRQRGLWLGVEPDAVVTAGEQSAAQFVEHHHVPTGELAQQIQKMGDLARERMHRLESIHDALTTPGISDMLGLGEWARAGATGAELDLPLLRQRIDDMVARGAEHDFEMAPILSTTNIDAVARIEADLRQAKARAEELAITAITKSPDGIRYNDHKFRTELLTRADDYDRAAEFPLVLLQVDLSGRILIEQ</sequence>
<feature type="domain" description="SecA family profile" evidence="7">
    <location>
        <begin position="533"/>
        <end position="1245"/>
    </location>
</feature>
<evidence type="ECO:0000313" key="9">
    <source>
        <dbReference type="Proteomes" id="UP000019150"/>
    </source>
</evidence>
<organism evidence="8 9">
    <name type="scientific">Nocardia nova SH22a</name>
    <dbReference type="NCBI Taxonomy" id="1415166"/>
    <lineage>
        <taxon>Bacteria</taxon>
        <taxon>Bacillati</taxon>
        <taxon>Actinomycetota</taxon>
        <taxon>Actinomycetes</taxon>
        <taxon>Mycobacteriales</taxon>
        <taxon>Nocardiaceae</taxon>
        <taxon>Nocardia</taxon>
    </lineage>
</organism>
<dbReference type="STRING" id="1415166.NONO_c73820"/>
<dbReference type="InterPro" id="IPR014018">
    <property type="entry name" value="SecA_motor_DEAD"/>
</dbReference>
<feature type="compositionally biased region" description="Basic and acidic residues" evidence="6">
    <location>
        <begin position="384"/>
        <end position="394"/>
    </location>
</feature>
<feature type="compositionally biased region" description="Polar residues" evidence="6">
    <location>
        <begin position="959"/>
        <end position="969"/>
    </location>
</feature>
<keyword evidence="2" id="KW-1003">Cell membrane</keyword>
<proteinExistence type="predicted"/>
<feature type="compositionally biased region" description="Basic and acidic residues" evidence="6">
    <location>
        <begin position="491"/>
        <end position="505"/>
    </location>
</feature>
<dbReference type="SUPFAM" id="SSF88659">
    <property type="entry name" value="Sigma3 and sigma4 domains of RNA polymerase sigma factors"/>
    <property type="match status" value="1"/>
</dbReference>
<feature type="region of interest" description="Disordered" evidence="6">
    <location>
        <begin position="952"/>
        <end position="976"/>
    </location>
</feature>
<dbReference type="SUPFAM" id="SSF103473">
    <property type="entry name" value="MFS general substrate transporter"/>
    <property type="match status" value="1"/>
</dbReference>
<dbReference type="KEGG" id="nno:NONO_c73820"/>
<accession>W5TS73</accession>
<dbReference type="InterPro" id="IPR027417">
    <property type="entry name" value="P-loop_NTPase"/>
</dbReference>
<dbReference type="HOGENOM" id="CLU_224091_0_0_11"/>
<feature type="compositionally biased region" description="Basic and acidic residues" evidence="6">
    <location>
        <begin position="545"/>
        <end position="560"/>
    </location>
</feature>
<dbReference type="GO" id="GO:0005524">
    <property type="term" value="F:ATP binding"/>
    <property type="evidence" value="ECO:0007669"/>
    <property type="project" value="InterPro"/>
</dbReference>
<dbReference type="EMBL" id="CP006850">
    <property type="protein sequence ID" value="AHH22137.1"/>
    <property type="molecule type" value="Genomic_DNA"/>
</dbReference>
<feature type="region of interest" description="Disordered" evidence="6">
    <location>
        <begin position="3306"/>
        <end position="3358"/>
    </location>
</feature>
<dbReference type="InterPro" id="IPR011115">
    <property type="entry name" value="SecA_DEAD"/>
</dbReference>
<dbReference type="GO" id="GO:0005886">
    <property type="term" value="C:plasma membrane"/>
    <property type="evidence" value="ECO:0007669"/>
    <property type="project" value="UniProtKB-SubCell"/>
</dbReference>
<keyword evidence="5" id="KW-0472">Membrane</keyword>
<dbReference type="Pfam" id="PF07517">
    <property type="entry name" value="SecA_DEAD"/>
    <property type="match status" value="1"/>
</dbReference>
<dbReference type="PATRIC" id="fig|1415166.3.peg.7573"/>
<feature type="compositionally biased region" description="Basic and acidic residues" evidence="6">
    <location>
        <begin position="572"/>
        <end position="582"/>
    </location>
</feature>
<feature type="compositionally biased region" description="Low complexity" evidence="6">
    <location>
        <begin position="427"/>
        <end position="447"/>
    </location>
</feature>
<evidence type="ECO:0000313" key="8">
    <source>
        <dbReference type="EMBL" id="AHH22137.1"/>
    </source>
</evidence>
<gene>
    <name evidence="8" type="ORF">NONO_c73820</name>
</gene>
<keyword evidence="9" id="KW-1185">Reference proteome</keyword>
<protein>
    <recommendedName>
        <fullName evidence="7">SecA family profile domain-containing protein</fullName>
    </recommendedName>
</protein>
<dbReference type="PANTHER" id="PTHR23513">
    <property type="entry name" value="INTEGRAL MEMBRANE EFFLUX PROTEIN-RELATED"/>
    <property type="match status" value="1"/>
</dbReference>
<dbReference type="Gene3D" id="3.90.1440.10">
    <property type="entry name" value="SecA, preprotein cross-linking domain"/>
    <property type="match status" value="1"/>
</dbReference>
<evidence type="ECO:0000256" key="2">
    <source>
        <dbReference type="ARBA" id="ARBA00022475"/>
    </source>
</evidence>
<feature type="region of interest" description="Disordered" evidence="6">
    <location>
        <begin position="1734"/>
        <end position="1808"/>
    </location>
</feature>
<evidence type="ECO:0000256" key="3">
    <source>
        <dbReference type="ARBA" id="ARBA00022692"/>
    </source>
</evidence>
<comment type="subcellular location">
    <subcellularLocation>
        <location evidence="1">Cell membrane</location>
        <topology evidence="1">Multi-pass membrane protein</topology>
    </subcellularLocation>
</comment>
<feature type="compositionally biased region" description="Polar residues" evidence="6">
    <location>
        <begin position="3248"/>
        <end position="3257"/>
    </location>
</feature>
<dbReference type="InterPro" id="IPR036259">
    <property type="entry name" value="MFS_trans_sf"/>
</dbReference>
<evidence type="ECO:0000256" key="4">
    <source>
        <dbReference type="ARBA" id="ARBA00022989"/>
    </source>
</evidence>
<dbReference type="RefSeq" id="WP_148307086.1">
    <property type="nucleotide sequence ID" value="NZ_CP006850.1"/>
</dbReference>
<dbReference type="SUPFAM" id="SSF52540">
    <property type="entry name" value="P-loop containing nucleoside triphosphate hydrolases"/>
    <property type="match status" value="1"/>
</dbReference>
<dbReference type="PROSITE" id="PS51196">
    <property type="entry name" value="SECA_MOTOR_DEAD"/>
    <property type="match status" value="1"/>
</dbReference>
<dbReference type="InterPro" id="IPR013324">
    <property type="entry name" value="RNA_pol_sigma_r3/r4-like"/>
</dbReference>
<feature type="region of interest" description="Disordered" evidence="6">
    <location>
        <begin position="3238"/>
        <end position="3284"/>
    </location>
</feature>
<feature type="region of interest" description="Disordered" evidence="6">
    <location>
        <begin position="329"/>
        <end position="602"/>
    </location>
</feature>
<name>W5TS73_9NOCA</name>
<dbReference type="Gene3D" id="1.20.1250.20">
    <property type="entry name" value="MFS general substrate transporter like domains"/>
    <property type="match status" value="1"/>
</dbReference>
<dbReference type="eggNOG" id="COG1595">
    <property type="taxonomic scope" value="Bacteria"/>
</dbReference>
<dbReference type="GO" id="GO:0017038">
    <property type="term" value="P:protein import"/>
    <property type="evidence" value="ECO:0007669"/>
    <property type="project" value="InterPro"/>
</dbReference>
<reference evidence="8 9" key="1">
    <citation type="journal article" date="2014" name="Appl. Environ. Microbiol.">
        <title>Insights into the Microbial Degradation of Rubber and Gutta-Percha by Analysis of the Complete Genome of Nocardia nova SH22a.</title>
        <authorList>
            <person name="Luo Q."/>
            <person name="Hiessl S."/>
            <person name="Poehlein A."/>
            <person name="Daniel R."/>
            <person name="Steinbuchel A."/>
        </authorList>
    </citation>
    <scope>NUCLEOTIDE SEQUENCE [LARGE SCALE GENOMIC DNA]</scope>
    <source>
        <strain evidence="8">SH22a</strain>
    </source>
</reference>
<dbReference type="Gene3D" id="1.10.10.10">
    <property type="entry name" value="Winged helix-like DNA-binding domain superfamily/Winged helix DNA-binding domain"/>
    <property type="match status" value="1"/>
</dbReference>
<keyword evidence="4" id="KW-1133">Transmembrane helix</keyword>
<evidence type="ECO:0000259" key="7">
    <source>
        <dbReference type="PROSITE" id="PS51196"/>
    </source>
</evidence>
<keyword evidence="3" id="KW-0812">Transmembrane</keyword>
<feature type="compositionally biased region" description="Basic and acidic residues" evidence="6">
    <location>
        <begin position="362"/>
        <end position="371"/>
    </location>
</feature>
<dbReference type="Gene3D" id="3.40.50.300">
    <property type="entry name" value="P-loop containing nucleotide triphosphate hydrolases"/>
    <property type="match status" value="2"/>
</dbReference>
<dbReference type="InterPro" id="IPR036388">
    <property type="entry name" value="WH-like_DNA-bd_sf"/>
</dbReference>
<dbReference type="OrthoDB" id="4505691at2"/>
<dbReference type="CDD" id="cd06173">
    <property type="entry name" value="MFS_MefA_like"/>
    <property type="match status" value="1"/>
</dbReference>
<dbReference type="eggNOG" id="COG0653">
    <property type="taxonomic scope" value="Bacteria"/>
</dbReference>